<evidence type="ECO:0000313" key="2">
    <source>
        <dbReference type="EMBL" id="XCJ80031.1"/>
    </source>
</evidence>
<name>A0AB74UGY5_9GAMM</name>
<proteinExistence type="predicted"/>
<dbReference type="Pfam" id="PF04917">
    <property type="entry name" value="Shufflon_N"/>
    <property type="match status" value="2"/>
</dbReference>
<accession>A0AB74UGY5</accession>
<dbReference type="InterPro" id="IPR007001">
    <property type="entry name" value="Shufflon_N"/>
</dbReference>
<gene>
    <name evidence="2" type="primary">pilV</name>
    <name evidence="2" type="ORF">ABV408_02360</name>
</gene>
<evidence type="ECO:0000259" key="1">
    <source>
        <dbReference type="Pfam" id="PF04917"/>
    </source>
</evidence>
<feature type="domain" description="Bacterial shufflon protein N-terminal" evidence="1">
    <location>
        <begin position="30"/>
        <end position="220"/>
    </location>
</feature>
<reference evidence="2" key="1">
    <citation type="submission" date="2024-06" db="EMBL/GenBank/DDBJ databases">
        <title>Complete genome of Salinicola endophyticus HNIBRBA4755.</title>
        <authorList>
            <person name="Shin S.Y."/>
            <person name="Kang H."/>
            <person name="Song J."/>
        </authorList>
    </citation>
    <scope>NUCLEOTIDE SEQUENCE</scope>
    <source>
        <strain evidence="2">HNIBRBA4755</strain>
    </source>
</reference>
<dbReference type="EMBL" id="CP159578">
    <property type="protein sequence ID" value="XCJ80031.1"/>
    <property type="molecule type" value="Genomic_DNA"/>
</dbReference>
<sequence>MVMEAIVVLAIMAAMSPIFIQFQQRATDARDAQVVGAELKRVAEGSQRYIQDNLALLQQRTKSGPVTISHDMLVRSGYLDASSPAKNSYNQSYAIKVIRDGGGNDNLRALVTTTGGQTLPYSVMRSAAQESGAAGGVIADDDTRKARSVSGSWEETLSRYQLDPGGGHLASVMLFTRGALDPNYLYRVPVPGRPDLNEMRADLDMTDHDIKEADKISAKQFVTAGNSGWYAQKWGGGWHMSDHDWIRATGNKGVVTGGTVQGGYLLASTTQNPGAGCEPNGLIGRQSDGSLLSCVSGKWSKVGGAGFGHWRHPGRYQRGGNSYYAETAPSDGIVMVIGQSSGSEAWVQRGGKSNVQMGPYAKNPPGTDRNAIRFVGAEVDGQCTSTRSGGHSDGACDSSRAGNSGTVTFGVRKGDWYFVTHGSDVWFLPLGA</sequence>
<dbReference type="RefSeq" id="WP_353980881.1">
    <property type="nucleotide sequence ID" value="NZ_CP159578.1"/>
</dbReference>
<dbReference type="AlphaFoldDB" id="A0AB74UGY5"/>
<protein>
    <submittedName>
        <fullName evidence="2">Shufflon system plasmid conjugative transfer pilus tip adhesin PilV</fullName>
    </submittedName>
</protein>
<feature type="domain" description="Bacterial shufflon protein N-terminal" evidence="1">
    <location>
        <begin position="221"/>
        <end position="297"/>
    </location>
</feature>
<organism evidence="2">
    <name type="scientific">Salinicola endophyticus</name>
    <dbReference type="NCBI Taxonomy" id="1949083"/>
    <lineage>
        <taxon>Bacteria</taxon>
        <taxon>Pseudomonadati</taxon>
        <taxon>Pseudomonadota</taxon>
        <taxon>Gammaproteobacteria</taxon>
        <taxon>Oceanospirillales</taxon>
        <taxon>Halomonadaceae</taxon>
        <taxon>Salinicola</taxon>
    </lineage>
</organism>